<comment type="similarity">
    <text evidence="1 2">Belongs to the small heat shock protein (HSP20) family.</text>
</comment>
<dbReference type="STRING" id="1134406.ADN00_16915"/>
<evidence type="ECO:0000259" key="3">
    <source>
        <dbReference type="PROSITE" id="PS01031"/>
    </source>
</evidence>
<dbReference type="CDD" id="cd06464">
    <property type="entry name" value="ACD_sHsps-like"/>
    <property type="match status" value="1"/>
</dbReference>
<evidence type="ECO:0000256" key="2">
    <source>
        <dbReference type="RuleBase" id="RU003616"/>
    </source>
</evidence>
<dbReference type="InterPro" id="IPR031107">
    <property type="entry name" value="Small_HSP"/>
</dbReference>
<gene>
    <name evidence="4" type="ORF">ADN00_16915</name>
</gene>
<dbReference type="InterPro" id="IPR002068">
    <property type="entry name" value="A-crystallin/Hsp20_dom"/>
</dbReference>
<evidence type="ECO:0000313" key="5">
    <source>
        <dbReference type="Proteomes" id="UP000050417"/>
    </source>
</evidence>
<dbReference type="Pfam" id="PF00011">
    <property type="entry name" value="HSP20"/>
    <property type="match status" value="1"/>
</dbReference>
<dbReference type="SUPFAM" id="SSF49764">
    <property type="entry name" value="HSP20-like chaperones"/>
    <property type="match status" value="1"/>
</dbReference>
<reference evidence="4 5" key="1">
    <citation type="submission" date="2015-07" db="EMBL/GenBank/DDBJ databases">
        <title>Genome sequence of Ornatilinea apprima DSM 23815.</title>
        <authorList>
            <person name="Hemp J."/>
            <person name="Ward L.M."/>
            <person name="Pace L.A."/>
            <person name="Fischer W.W."/>
        </authorList>
    </citation>
    <scope>NUCLEOTIDE SEQUENCE [LARGE SCALE GENOMIC DNA]</scope>
    <source>
        <strain evidence="4 5">P3M-1</strain>
    </source>
</reference>
<keyword evidence="5" id="KW-1185">Reference proteome</keyword>
<protein>
    <recommendedName>
        <fullName evidence="3">SHSP domain-containing protein</fullName>
    </recommendedName>
</protein>
<name>A0A0P6WR66_9CHLR</name>
<proteinExistence type="inferred from homology"/>
<comment type="caution">
    <text evidence="4">The sequence shown here is derived from an EMBL/GenBank/DDBJ whole genome shotgun (WGS) entry which is preliminary data.</text>
</comment>
<accession>A0A0P6WR66</accession>
<organism evidence="4 5">
    <name type="scientific">Ornatilinea apprima</name>
    <dbReference type="NCBI Taxonomy" id="1134406"/>
    <lineage>
        <taxon>Bacteria</taxon>
        <taxon>Bacillati</taxon>
        <taxon>Chloroflexota</taxon>
        <taxon>Anaerolineae</taxon>
        <taxon>Anaerolineales</taxon>
        <taxon>Anaerolineaceae</taxon>
        <taxon>Ornatilinea</taxon>
    </lineage>
</organism>
<feature type="domain" description="SHSP" evidence="3">
    <location>
        <begin position="36"/>
        <end position="147"/>
    </location>
</feature>
<evidence type="ECO:0000256" key="1">
    <source>
        <dbReference type="PROSITE-ProRule" id="PRU00285"/>
    </source>
</evidence>
<dbReference type="EMBL" id="LGCL01000041">
    <property type="protein sequence ID" value="KPL71383.1"/>
    <property type="molecule type" value="Genomic_DNA"/>
</dbReference>
<dbReference type="AlphaFoldDB" id="A0A0P6WR66"/>
<evidence type="ECO:0000313" key="4">
    <source>
        <dbReference type="EMBL" id="KPL71383.1"/>
    </source>
</evidence>
<sequence>MDQLTGECEMTLYLTPIGRRARRMMNLADAQNWANMVESRVAFPIDIKEENDAFVISAMLPGIKAEDLEISVVNEVVSIKGEYQRERGDGEKYLLTELPSGRFCRTINLPDQLDSAKAEASMENGVLTLSIPKAEAARPKTIKVSVK</sequence>
<dbReference type="Proteomes" id="UP000050417">
    <property type="component" value="Unassembled WGS sequence"/>
</dbReference>
<dbReference type="PANTHER" id="PTHR11527">
    <property type="entry name" value="HEAT-SHOCK PROTEIN 20 FAMILY MEMBER"/>
    <property type="match status" value="1"/>
</dbReference>
<dbReference type="PROSITE" id="PS01031">
    <property type="entry name" value="SHSP"/>
    <property type="match status" value="1"/>
</dbReference>
<dbReference type="Gene3D" id="2.60.40.790">
    <property type="match status" value="1"/>
</dbReference>
<dbReference type="InterPro" id="IPR008978">
    <property type="entry name" value="HSP20-like_chaperone"/>
</dbReference>